<dbReference type="Proteomes" id="UP000182347">
    <property type="component" value="Unassembled WGS sequence"/>
</dbReference>
<dbReference type="RefSeq" id="WP_074599217.1">
    <property type="nucleotide sequence ID" value="NZ_FNHF01000003.1"/>
</dbReference>
<dbReference type="EMBL" id="FNHF01000003">
    <property type="protein sequence ID" value="SDM40325.1"/>
    <property type="molecule type" value="Genomic_DNA"/>
</dbReference>
<dbReference type="AlphaFoldDB" id="A0A1G9SZN9"/>
<dbReference type="STRING" id="482461.SAMN05216244_2364"/>
<name>A0A1G9SZN9_9BACI</name>
<organism evidence="1 2">
    <name type="scientific">Sediminibacillus halophilus</name>
    <dbReference type="NCBI Taxonomy" id="482461"/>
    <lineage>
        <taxon>Bacteria</taxon>
        <taxon>Bacillati</taxon>
        <taxon>Bacillota</taxon>
        <taxon>Bacilli</taxon>
        <taxon>Bacillales</taxon>
        <taxon>Bacillaceae</taxon>
        <taxon>Sediminibacillus</taxon>
    </lineage>
</organism>
<reference evidence="2" key="1">
    <citation type="submission" date="2016-10" db="EMBL/GenBank/DDBJ databases">
        <authorList>
            <person name="Varghese N."/>
            <person name="Submissions S."/>
        </authorList>
    </citation>
    <scope>NUCLEOTIDE SEQUENCE [LARGE SCALE GENOMIC DNA]</scope>
    <source>
        <strain evidence="2">CGMCC 1.6199</strain>
    </source>
</reference>
<evidence type="ECO:0000313" key="1">
    <source>
        <dbReference type="EMBL" id="SDM40325.1"/>
    </source>
</evidence>
<sequence length="318" mass="37698">MWKKEVNDFLTYLKSAETSQTYLYRCYQTIHLEQAEAKSYQNCYRFLYYLEHGRTFYETSRNAPLMVKPILLFYGMVHLLKACLLTRRPDYPENTTLLAHGVSTRKRKKQQYSFWKDEVKIQHNGLFPYFSHVLFDIDALKAGKIAMQRLFAHIPEVSRLIRFHHGNTPLINIGSYAEQQLRFPLSCLDTYHMTETSFLTKMAAFFPPFLDKKTTKNHLVVDLPGPVSPDSHGPVFINLEEEAIYFPSGRDQFTEWHEIMAHYLLLYNLSMICRYETEWWGDLLHTLPNEDHPFIVHFLQVTTEKVPFLLGWYLYDQQ</sequence>
<dbReference type="OrthoDB" id="2380109at2"/>
<keyword evidence="2" id="KW-1185">Reference proteome</keyword>
<accession>A0A1G9SZN9</accession>
<protein>
    <submittedName>
        <fullName evidence="1">YaaC-like Protein</fullName>
    </submittedName>
</protein>
<proteinExistence type="predicted"/>
<gene>
    <name evidence="1" type="ORF">SAMN05216244_2364</name>
</gene>
<dbReference type="InterPro" id="IPR026988">
    <property type="entry name" value="YaaC-like"/>
</dbReference>
<evidence type="ECO:0000313" key="2">
    <source>
        <dbReference type="Proteomes" id="UP000182347"/>
    </source>
</evidence>
<dbReference type="Pfam" id="PF14175">
    <property type="entry name" value="YaaC"/>
    <property type="match status" value="1"/>
</dbReference>